<sequence>MSRAENASLLSVRRINHVKTELVDQIANPFLASSLSPAMGRARRCSSPCGRPSLSRFDDAYGVKRLHNVRCIKVTGEHFAGGGELLIQFDEITVAFGIIVIGIDYDFADEGFEAVIRIGPLADSTLIGRKLKPYQLIARASPGYLAEYGTPAQPEDLLDHECLGYTYWSRISEQEWIFTKEGRQLAAKVNSRLQSNNATALQSAALSGGGIILGQKWYSEPTSPPAC</sequence>
<gene>
    <name evidence="3" type="ORF">KAJ71_22310</name>
</gene>
<evidence type="ECO:0000256" key="1">
    <source>
        <dbReference type="ARBA" id="ARBA00009437"/>
    </source>
</evidence>
<dbReference type="Pfam" id="PF03466">
    <property type="entry name" value="LysR_substrate"/>
    <property type="match status" value="1"/>
</dbReference>
<dbReference type="SUPFAM" id="SSF53850">
    <property type="entry name" value="Periplasmic binding protein-like II"/>
    <property type="match status" value="1"/>
</dbReference>
<dbReference type="Proteomes" id="UP001165275">
    <property type="component" value="Unassembled WGS sequence"/>
</dbReference>
<dbReference type="PANTHER" id="PTHR30537">
    <property type="entry name" value="HTH-TYPE TRANSCRIPTIONAL REGULATOR"/>
    <property type="match status" value="1"/>
</dbReference>
<accession>A0ABT0KI72</accession>
<keyword evidence="4" id="KW-1185">Reference proteome</keyword>
<evidence type="ECO:0000259" key="2">
    <source>
        <dbReference type="Pfam" id="PF03466"/>
    </source>
</evidence>
<dbReference type="RefSeq" id="WP_248947671.1">
    <property type="nucleotide sequence ID" value="NZ_JAGQDC010000031.1"/>
</dbReference>
<proteinExistence type="inferred from homology"/>
<reference evidence="3" key="1">
    <citation type="submission" date="2021-04" db="EMBL/GenBank/DDBJ databases">
        <title>Genome sequence of Serratia sp. arafor3.</title>
        <authorList>
            <person name="Besaury L."/>
        </authorList>
    </citation>
    <scope>NUCLEOTIDE SEQUENCE</scope>
    <source>
        <strain evidence="3">Arafor3</strain>
    </source>
</reference>
<comment type="caution">
    <text evidence="3">The sequence shown here is derived from an EMBL/GenBank/DDBJ whole genome shotgun (WGS) entry which is preliminary data.</text>
</comment>
<dbReference type="Gene3D" id="3.40.190.10">
    <property type="entry name" value="Periplasmic binding protein-like II"/>
    <property type="match status" value="2"/>
</dbReference>
<comment type="similarity">
    <text evidence="1">Belongs to the LysR transcriptional regulatory family.</text>
</comment>
<dbReference type="EMBL" id="JAGQDC010000031">
    <property type="protein sequence ID" value="MCL1031736.1"/>
    <property type="molecule type" value="Genomic_DNA"/>
</dbReference>
<organism evidence="3 4">
    <name type="scientific">Serratia silvae</name>
    <dbReference type="NCBI Taxonomy" id="2824122"/>
    <lineage>
        <taxon>Bacteria</taxon>
        <taxon>Pseudomonadati</taxon>
        <taxon>Pseudomonadota</taxon>
        <taxon>Gammaproteobacteria</taxon>
        <taxon>Enterobacterales</taxon>
        <taxon>Yersiniaceae</taxon>
        <taxon>Serratia</taxon>
    </lineage>
</organism>
<dbReference type="InterPro" id="IPR005119">
    <property type="entry name" value="LysR_subst-bd"/>
</dbReference>
<evidence type="ECO:0000313" key="4">
    <source>
        <dbReference type="Proteomes" id="UP001165275"/>
    </source>
</evidence>
<feature type="domain" description="LysR substrate-binding" evidence="2">
    <location>
        <begin position="110"/>
        <end position="218"/>
    </location>
</feature>
<protein>
    <recommendedName>
        <fullName evidence="2">LysR substrate-binding domain-containing protein</fullName>
    </recommendedName>
</protein>
<dbReference type="PANTHER" id="PTHR30537:SF5">
    <property type="entry name" value="HTH-TYPE TRANSCRIPTIONAL ACTIVATOR TTDR-RELATED"/>
    <property type="match status" value="1"/>
</dbReference>
<name>A0ABT0KI72_9GAMM</name>
<evidence type="ECO:0000313" key="3">
    <source>
        <dbReference type="EMBL" id="MCL1031736.1"/>
    </source>
</evidence>
<dbReference type="InterPro" id="IPR058163">
    <property type="entry name" value="LysR-type_TF_proteobact-type"/>
</dbReference>